<dbReference type="EMBL" id="BAABHW010000002">
    <property type="protein sequence ID" value="GAA5071944.1"/>
    <property type="molecule type" value="Genomic_DNA"/>
</dbReference>
<accession>A0ABP9LBH8</accession>
<organism evidence="1 2">
    <name type="scientific">[Roseibacterium] beibuensis</name>
    <dbReference type="NCBI Taxonomy" id="1193142"/>
    <lineage>
        <taxon>Bacteria</taxon>
        <taxon>Pseudomonadati</taxon>
        <taxon>Pseudomonadota</taxon>
        <taxon>Alphaproteobacteria</taxon>
        <taxon>Rhodobacterales</taxon>
        <taxon>Roseobacteraceae</taxon>
        <taxon>Roseicyclus</taxon>
    </lineage>
</organism>
<proteinExistence type="predicted"/>
<reference evidence="2" key="1">
    <citation type="journal article" date="2019" name="Int. J. Syst. Evol. Microbiol.">
        <title>The Global Catalogue of Microorganisms (GCM) 10K type strain sequencing project: providing services to taxonomists for standard genome sequencing and annotation.</title>
        <authorList>
            <consortium name="The Broad Institute Genomics Platform"/>
            <consortium name="The Broad Institute Genome Sequencing Center for Infectious Disease"/>
            <person name="Wu L."/>
            <person name="Ma J."/>
        </authorList>
    </citation>
    <scope>NUCLEOTIDE SEQUENCE [LARGE SCALE GENOMIC DNA]</scope>
    <source>
        <strain evidence="2">JCM 18015</strain>
    </source>
</reference>
<dbReference type="PANTHER" id="PTHR35841:SF1">
    <property type="entry name" value="PHOSPHONATES-BINDING PERIPLASMIC PROTEIN"/>
    <property type="match status" value="1"/>
</dbReference>
<evidence type="ECO:0000313" key="2">
    <source>
        <dbReference type="Proteomes" id="UP001499910"/>
    </source>
</evidence>
<keyword evidence="2" id="KW-1185">Reference proteome</keyword>
<dbReference type="Gene3D" id="3.40.190.10">
    <property type="entry name" value="Periplasmic binding protein-like II"/>
    <property type="match status" value="1"/>
</dbReference>
<dbReference type="SUPFAM" id="SSF53850">
    <property type="entry name" value="Periplasmic binding protein-like II"/>
    <property type="match status" value="1"/>
</dbReference>
<evidence type="ECO:0000313" key="1">
    <source>
        <dbReference type="EMBL" id="GAA5071944.1"/>
    </source>
</evidence>
<protein>
    <submittedName>
        <fullName evidence="1">PhnD/SsuA/transferrin family substrate-binding protein</fullName>
    </submittedName>
</protein>
<dbReference type="PANTHER" id="PTHR35841">
    <property type="entry name" value="PHOSPHONATES-BINDING PERIPLASMIC PROTEIN"/>
    <property type="match status" value="1"/>
</dbReference>
<dbReference type="Pfam" id="PF12974">
    <property type="entry name" value="Phosphonate-bd"/>
    <property type="match status" value="1"/>
</dbReference>
<dbReference type="Proteomes" id="UP001499910">
    <property type="component" value="Unassembled WGS sequence"/>
</dbReference>
<sequence length="250" mass="27198">MIASLPMYLRPENRAAHDAWWELIRDGLRARGIDAPDTLAHDAPIHDTWGRPDLVLGQICNLPYRSAYKDRVTLIANADYGLPDTPPGDYRSWFIARRDDPREAPQAFEDAVLAINSADSHSGWCAPWMHMQEHGYAPTRCIITGGHRDSARAVAEGRADFAAIDAVTWAMLERWEGVTTDLRIIGRTAASPGLGFITAGDADPAPCRAALAEALDALAPEHRATLGIRAITPADPARHAALPVPPPPPE</sequence>
<comment type="caution">
    <text evidence="1">The sequence shown here is derived from an EMBL/GenBank/DDBJ whole genome shotgun (WGS) entry which is preliminary data.</text>
</comment>
<name>A0ABP9LBH8_9RHOB</name>
<dbReference type="RefSeq" id="WP_259550187.1">
    <property type="nucleotide sequence ID" value="NZ_BAABHW010000002.1"/>
</dbReference>
<gene>
    <name evidence="1" type="ORF">GCM10023209_16200</name>
</gene>